<dbReference type="AlphaFoldDB" id="A0A4Y2GA68"/>
<proteinExistence type="predicted"/>
<dbReference type="EMBL" id="BGPR01001285">
    <property type="protein sequence ID" value="GBM50087.1"/>
    <property type="molecule type" value="Genomic_DNA"/>
</dbReference>
<reference evidence="2 3" key="1">
    <citation type="journal article" date="2019" name="Sci. Rep.">
        <title>Orb-weaving spider Araneus ventricosus genome elucidates the spidroin gene catalogue.</title>
        <authorList>
            <person name="Kono N."/>
            <person name="Nakamura H."/>
            <person name="Ohtoshi R."/>
            <person name="Moran D.A.P."/>
            <person name="Shinohara A."/>
            <person name="Yoshida Y."/>
            <person name="Fujiwara M."/>
            <person name="Mori M."/>
            <person name="Tomita M."/>
            <person name="Arakawa K."/>
        </authorList>
    </citation>
    <scope>NUCLEOTIDE SEQUENCE [LARGE SCALE GENOMIC DNA]</scope>
</reference>
<dbReference type="Proteomes" id="UP000499080">
    <property type="component" value="Unassembled WGS sequence"/>
</dbReference>
<evidence type="ECO:0000256" key="1">
    <source>
        <dbReference type="SAM" id="MobiDB-lite"/>
    </source>
</evidence>
<sequence>MTRTTPELAPPSPNFRATPAGGRLATTYDLACNRPHTRRIFSGIGFRTCDPPARGRNLTTRPPRPTSGSEKAYNFLSKCRKFYASDNASDYNFQLMKPVFRIYSKIFKNLSGKGIAGESKSFEESESSTSKLGIHEELFSFIYVEKKNIHFSLRCPVCQTLEPRRAPSRAGR</sequence>
<accession>A0A4Y2GA68</accession>
<evidence type="ECO:0000313" key="2">
    <source>
        <dbReference type="EMBL" id="GBM50087.1"/>
    </source>
</evidence>
<name>A0A4Y2GA68_ARAVE</name>
<protein>
    <submittedName>
        <fullName evidence="2">Uncharacterized protein</fullName>
    </submittedName>
</protein>
<gene>
    <name evidence="2" type="ORF">AVEN_223298_1</name>
</gene>
<organism evidence="2 3">
    <name type="scientific">Araneus ventricosus</name>
    <name type="common">Orbweaver spider</name>
    <name type="synonym">Epeira ventricosa</name>
    <dbReference type="NCBI Taxonomy" id="182803"/>
    <lineage>
        <taxon>Eukaryota</taxon>
        <taxon>Metazoa</taxon>
        <taxon>Ecdysozoa</taxon>
        <taxon>Arthropoda</taxon>
        <taxon>Chelicerata</taxon>
        <taxon>Arachnida</taxon>
        <taxon>Araneae</taxon>
        <taxon>Araneomorphae</taxon>
        <taxon>Entelegynae</taxon>
        <taxon>Araneoidea</taxon>
        <taxon>Araneidae</taxon>
        <taxon>Araneus</taxon>
    </lineage>
</organism>
<comment type="caution">
    <text evidence="2">The sequence shown here is derived from an EMBL/GenBank/DDBJ whole genome shotgun (WGS) entry which is preliminary data.</text>
</comment>
<feature type="region of interest" description="Disordered" evidence="1">
    <location>
        <begin position="1"/>
        <end position="20"/>
    </location>
</feature>
<keyword evidence="3" id="KW-1185">Reference proteome</keyword>
<evidence type="ECO:0000313" key="3">
    <source>
        <dbReference type="Proteomes" id="UP000499080"/>
    </source>
</evidence>